<evidence type="ECO:0000313" key="1">
    <source>
        <dbReference type="EMBL" id="MBB5331185.1"/>
    </source>
</evidence>
<dbReference type="EMBL" id="JACHEB010000013">
    <property type="protein sequence ID" value="MBB5331185.1"/>
    <property type="molecule type" value="Genomic_DNA"/>
</dbReference>
<keyword evidence="2" id="KW-1185">Reference proteome</keyword>
<sequence>MRSMQGTIHGFLELRSEDGQVVASGDSFQVVRGNRVTSRTIFHFKDGSIDDETTVFSQRRVFQLISDHHIQKGPSFPHPMDVLIDAHTGEVTVHSTGKDGKEEVKTDHLDLPPDLANGMVPILLQNLGPNSPTPTVSMVVTTPKPRLVKLVISNVGEDKCFVAGSSRKAIHYDIKINLGGVAGVVAPIIGKAPPNIQIWTIGGEATTFAREQGPLYAEGPMMTIQLASPTWPDTPTPGH</sequence>
<dbReference type="Proteomes" id="UP000535182">
    <property type="component" value="Unassembled WGS sequence"/>
</dbReference>
<name>A0A9X0QJ46_9BACT</name>
<dbReference type="AlphaFoldDB" id="A0A9X0QJ46"/>
<reference evidence="1 2" key="1">
    <citation type="submission" date="2020-08" db="EMBL/GenBank/DDBJ databases">
        <title>Genomic Encyclopedia of Type Strains, Phase IV (KMG-V): Genome sequencing to study the core and pangenomes of soil and plant-associated prokaryotes.</title>
        <authorList>
            <person name="Whitman W."/>
        </authorList>
    </citation>
    <scope>NUCLEOTIDE SEQUENCE [LARGE SCALE GENOMIC DNA]</scope>
    <source>
        <strain evidence="1 2">X5P2</strain>
    </source>
</reference>
<comment type="caution">
    <text evidence="1">The sequence shown here is derived from an EMBL/GenBank/DDBJ whole genome shotgun (WGS) entry which is preliminary data.</text>
</comment>
<accession>A0A9X0QJ46</accession>
<organism evidence="1 2">
    <name type="scientific">Tunturiibacter gelidiferens</name>
    <dbReference type="NCBI Taxonomy" id="3069689"/>
    <lineage>
        <taxon>Bacteria</taxon>
        <taxon>Pseudomonadati</taxon>
        <taxon>Acidobacteriota</taxon>
        <taxon>Terriglobia</taxon>
        <taxon>Terriglobales</taxon>
        <taxon>Acidobacteriaceae</taxon>
        <taxon>Tunturiibacter</taxon>
    </lineage>
</organism>
<gene>
    <name evidence="1" type="ORF">HDF14_004823</name>
</gene>
<evidence type="ECO:0000313" key="2">
    <source>
        <dbReference type="Proteomes" id="UP000535182"/>
    </source>
</evidence>
<protein>
    <submittedName>
        <fullName evidence="1">Uncharacterized protein</fullName>
    </submittedName>
</protein>
<proteinExistence type="predicted"/>